<dbReference type="GO" id="GO:0043023">
    <property type="term" value="F:ribosomal large subunit binding"/>
    <property type="evidence" value="ECO:0007669"/>
    <property type="project" value="EnsemblFungi"/>
</dbReference>
<dbReference type="EMBL" id="CP000497">
    <property type="protein sequence ID" value="ABN65904.2"/>
    <property type="molecule type" value="Genomic_DNA"/>
</dbReference>
<dbReference type="KEGG" id="pic:PICST_56847"/>
<accession>A3LSH1</accession>
<dbReference type="HOGENOM" id="CLU_018787_1_1_1"/>
<dbReference type="AlphaFoldDB" id="A3LSH1"/>
<dbReference type="SMART" id="SM00355">
    <property type="entry name" value="ZnF_C2H2"/>
    <property type="match status" value="3"/>
</dbReference>
<keyword evidence="3" id="KW-0690">Ribosome biogenesis</keyword>
<dbReference type="GO" id="GO:0042273">
    <property type="term" value="P:ribosomal large subunit biogenesis"/>
    <property type="evidence" value="ECO:0007669"/>
    <property type="project" value="EnsemblFungi"/>
</dbReference>
<dbReference type="InterPro" id="IPR041661">
    <property type="entry name" value="ZN622/Rei1/Reh1_Znf-C2H2"/>
</dbReference>
<keyword evidence="4" id="KW-0479">Metal-binding</keyword>
<evidence type="ECO:0000256" key="7">
    <source>
        <dbReference type="ARBA" id="ARBA00022833"/>
    </source>
</evidence>
<keyword evidence="7" id="KW-0862">Zinc</keyword>
<dbReference type="STRING" id="322104.A3LSH1"/>
<evidence type="ECO:0000313" key="10">
    <source>
        <dbReference type="EMBL" id="ABN65904.2"/>
    </source>
</evidence>
<keyword evidence="2" id="KW-0963">Cytoplasm</keyword>
<dbReference type="PROSITE" id="PS00028">
    <property type="entry name" value="ZINC_FINGER_C2H2_1"/>
    <property type="match status" value="1"/>
</dbReference>
<dbReference type="eggNOG" id="KOG2785">
    <property type="taxonomic scope" value="Eukaryota"/>
</dbReference>
<protein>
    <recommendedName>
        <fullName evidence="9">C2H2-type domain-containing protein</fullName>
    </recommendedName>
</protein>
<dbReference type="PANTHER" id="PTHR13182:SF8">
    <property type="entry name" value="CYTOPLASMIC 60S SUBUNIT BIOGENESIS FACTOR ZNF622"/>
    <property type="match status" value="1"/>
</dbReference>
<keyword evidence="5" id="KW-0677">Repeat</keyword>
<sequence>MSVPSFMPHGSNPQTASFTCNTCGIKFVTAELQRQHMKTDWHRYNLKRRVAELPSITSDVFAEKILNQQTSQEPAEEDEYGFYVARRRTKATGNGRQITKKLIKQQQRQLHEARGRPEQSEVVSGSSLRAASPATSIASEFSQFSLGDSDQLHEVASTTETGSELNYSESDFTDLEGDLLSEEDEVEDHDADSLQEIESIPITHCFYCGDNNHEVENNIRHMYSRHGLYIPERSYLVDLEGLLHFLSEVVSIDHECLVCGFEGKNLESIRQHIYAKGHCKIPYESKEEKQAMAEFYDFYTEEEKPKRASTSKSVAFKEVDDQILVDDDDENVDDDDRMAIDNGINDNYSLVHVDRSGVELTLPTGSRIGHRSMARYYRQNIALPTEPSESSKTVALVDRRFASGLSAYQVSKEEKEIRKIESQVRNNYERKTKNRRVNFQKHFRDELLGPM</sequence>
<evidence type="ECO:0000256" key="3">
    <source>
        <dbReference type="ARBA" id="ARBA00022517"/>
    </source>
</evidence>
<evidence type="ECO:0000256" key="1">
    <source>
        <dbReference type="ARBA" id="ARBA00004496"/>
    </source>
</evidence>
<dbReference type="SUPFAM" id="SSF57667">
    <property type="entry name" value="beta-beta-alpha zinc fingers"/>
    <property type="match status" value="1"/>
</dbReference>
<dbReference type="FunCoup" id="A3LSH1">
    <property type="interactions" value="599"/>
</dbReference>
<proteinExistence type="inferred from homology"/>
<evidence type="ECO:0000256" key="8">
    <source>
        <dbReference type="ARBA" id="ARBA00034126"/>
    </source>
</evidence>
<comment type="similarity">
    <text evidence="8">Belongs to the REI1 family.</text>
</comment>
<evidence type="ECO:0000256" key="6">
    <source>
        <dbReference type="ARBA" id="ARBA00022771"/>
    </source>
</evidence>
<dbReference type="RefSeq" id="XP_001383933.2">
    <property type="nucleotide sequence ID" value="XM_001383896.1"/>
</dbReference>
<organism evidence="10 11">
    <name type="scientific">Scheffersomyces stipitis (strain ATCC 58785 / CBS 6054 / NBRC 10063 / NRRL Y-11545)</name>
    <name type="common">Yeast</name>
    <name type="synonym">Pichia stipitis</name>
    <dbReference type="NCBI Taxonomy" id="322104"/>
    <lineage>
        <taxon>Eukaryota</taxon>
        <taxon>Fungi</taxon>
        <taxon>Dikarya</taxon>
        <taxon>Ascomycota</taxon>
        <taxon>Saccharomycotina</taxon>
        <taxon>Pichiomycetes</taxon>
        <taxon>Debaryomycetaceae</taxon>
        <taxon>Scheffersomyces</taxon>
    </lineage>
</organism>
<dbReference type="GO" id="GO:0005737">
    <property type="term" value="C:cytoplasm"/>
    <property type="evidence" value="ECO:0007669"/>
    <property type="project" value="UniProtKB-SubCell"/>
</dbReference>
<evidence type="ECO:0000313" key="11">
    <source>
        <dbReference type="Proteomes" id="UP000002258"/>
    </source>
</evidence>
<dbReference type="GO" id="GO:0008270">
    <property type="term" value="F:zinc ion binding"/>
    <property type="evidence" value="ECO:0007669"/>
    <property type="project" value="UniProtKB-KW"/>
</dbReference>
<dbReference type="Pfam" id="PF12756">
    <property type="entry name" value="zf-C2H2_2"/>
    <property type="match status" value="1"/>
</dbReference>
<evidence type="ECO:0000256" key="5">
    <source>
        <dbReference type="ARBA" id="ARBA00022737"/>
    </source>
</evidence>
<dbReference type="InParanoid" id="A3LSH1"/>
<gene>
    <name evidence="10" type="ORF">PICST_56847</name>
</gene>
<dbReference type="InterPro" id="IPR003604">
    <property type="entry name" value="Matrin/U1-like-C_Znf_C2H2"/>
</dbReference>
<dbReference type="PANTHER" id="PTHR13182">
    <property type="entry name" value="ZINC FINGER PROTEIN 622"/>
    <property type="match status" value="1"/>
</dbReference>
<keyword evidence="6" id="KW-0863">Zinc-finger</keyword>
<dbReference type="GO" id="GO:0003676">
    <property type="term" value="F:nucleic acid binding"/>
    <property type="evidence" value="ECO:0007669"/>
    <property type="project" value="InterPro"/>
</dbReference>
<name>A3LSH1_PICST</name>
<dbReference type="SMART" id="SM00451">
    <property type="entry name" value="ZnF_U1"/>
    <property type="match status" value="1"/>
</dbReference>
<keyword evidence="11" id="KW-1185">Reference proteome</keyword>
<evidence type="ECO:0000256" key="2">
    <source>
        <dbReference type="ARBA" id="ARBA00022490"/>
    </source>
</evidence>
<dbReference type="GeneID" id="4837921"/>
<dbReference type="GO" id="GO:0030687">
    <property type="term" value="C:preribosome, large subunit precursor"/>
    <property type="evidence" value="ECO:0007669"/>
    <property type="project" value="TreeGrafter"/>
</dbReference>
<dbReference type="OrthoDB" id="19329at2759"/>
<dbReference type="OMA" id="QRYHMKT"/>
<dbReference type="InterPro" id="IPR036236">
    <property type="entry name" value="Znf_C2H2_sf"/>
</dbReference>
<dbReference type="InterPro" id="IPR040025">
    <property type="entry name" value="Znf622/Rei1/Reh1"/>
</dbReference>
<reference evidence="10 11" key="1">
    <citation type="journal article" date="2007" name="Nat. Biotechnol.">
        <title>Genome sequence of the lignocellulose-bioconverting and xylose-fermenting yeast Pichia stipitis.</title>
        <authorList>
            <person name="Jeffries T.W."/>
            <person name="Grigoriev I.V."/>
            <person name="Grimwood J."/>
            <person name="Laplaza J.M."/>
            <person name="Aerts A."/>
            <person name="Salamov A."/>
            <person name="Schmutz J."/>
            <person name="Lindquist E."/>
            <person name="Dehal P."/>
            <person name="Shapiro H."/>
            <person name="Jin Y.S."/>
            <person name="Passoth V."/>
            <person name="Richardson P.M."/>
        </authorList>
    </citation>
    <scope>NUCLEOTIDE SEQUENCE [LARGE SCALE GENOMIC DNA]</scope>
    <source>
        <strain evidence="11">ATCC 58785 / CBS 6054 / NBRC 10063 / NRRL Y-11545</strain>
    </source>
</reference>
<comment type="subcellular location">
    <subcellularLocation>
        <location evidence="1">Cytoplasm</location>
    </subcellularLocation>
</comment>
<dbReference type="Proteomes" id="UP000002258">
    <property type="component" value="Chromosome 3"/>
</dbReference>
<feature type="domain" description="C2H2-type" evidence="9">
    <location>
        <begin position="20"/>
        <end position="42"/>
    </location>
</feature>
<evidence type="ECO:0000256" key="4">
    <source>
        <dbReference type="ARBA" id="ARBA00022723"/>
    </source>
</evidence>
<dbReference type="InterPro" id="IPR013087">
    <property type="entry name" value="Znf_C2H2_type"/>
</dbReference>
<evidence type="ECO:0000259" key="9">
    <source>
        <dbReference type="PROSITE" id="PS00028"/>
    </source>
</evidence>